<protein>
    <recommendedName>
        <fullName evidence="3">Polysaccharide pyruvyl transferase domain-containing protein</fullName>
    </recommendedName>
</protein>
<accession>A0A239LI68</accession>
<dbReference type="Proteomes" id="UP000198327">
    <property type="component" value="Unassembled WGS sequence"/>
</dbReference>
<sequence>MSAVYVCAPGRSGNIASSMSRRGYLDYLRERGHLVVWTGSSSPDYVAGLGLDDTDVRTGSFRVWFGRAVVGAVSGPTRIAVDTGRVEVGVRHSMHMWMLALLMVIALPRGGRGIWRGRGVDASSGNPVVLLPYRIVSALCRRSMDDGLPNWAFRLGTPTSRWGTDRPLAALVLRGDRPRPSDEWMAWFTATTSNLGLEPAVLVHSTDDYLSSQHLSRALGGQYRAWFVGNHADQEQTVRDVYARSAIVVGDRVHALVAGATEGAVPLGWVESGSVGTTFDAVGMPWVGRWEGDAVERFPALDLALLAEYRGVMTEAVDRCRAVLGRVDPVEVGHDEY</sequence>
<evidence type="ECO:0000313" key="2">
    <source>
        <dbReference type="Proteomes" id="UP000198327"/>
    </source>
</evidence>
<dbReference type="OrthoDB" id="477186at2"/>
<reference evidence="2" key="1">
    <citation type="submission" date="2017-06" db="EMBL/GenBank/DDBJ databases">
        <authorList>
            <person name="Varghese N."/>
            <person name="Submissions S."/>
        </authorList>
    </citation>
    <scope>NUCLEOTIDE SEQUENCE [LARGE SCALE GENOMIC DNA]</scope>
    <source>
        <strain evidence="2">JCM 23211</strain>
    </source>
</reference>
<proteinExistence type="predicted"/>
<gene>
    <name evidence="1" type="ORF">SAMN05421642_11389</name>
</gene>
<dbReference type="STRING" id="398843.A3K89_05435"/>
<evidence type="ECO:0000313" key="1">
    <source>
        <dbReference type="EMBL" id="SNT30367.1"/>
    </source>
</evidence>
<keyword evidence="2" id="KW-1185">Reference proteome</keyword>
<name>A0A239LI68_9NOCA</name>
<dbReference type="AlphaFoldDB" id="A0A239LI68"/>
<evidence type="ECO:0008006" key="3">
    <source>
        <dbReference type="Google" id="ProtNLM"/>
    </source>
</evidence>
<dbReference type="RefSeq" id="WP_089249756.1">
    <property type="nucleotide sequence ID" value="NZ_FZOW01000013.1"/>
</dbReference>
<dbReference type="EMBL" id="FZOW01000013">
    <property type="protein sequence ID" value="SNT30367.1"/>
    <property type="molecule type" value="Genomic_DNA"/>
</dbReference>
<organism evidence="1 2">
    <name type="scientific">Rhodococcoides kyotonense</name>
    <dbReference type="NCBI Taxonomy" id="398843"/>
    <lineage>
        <taxon>Bacteria</taxon>
        <taxon>Bacillati</taxon>
        <taxon>Actinomycetota</taxon>
        <taxon>Actinomycetes</taxon>
        <taxon>Mycobacteriales</taxon>
        <taxon>Nocardiaceae</taxon>
        <taxon>Rhodococcoides</taxon>
    </lineage>
</organism>